<evidence type="ECO:0000256" key="1">
    <source>
        <dbReference type="ARBA" id="ARBA00004141"/>
    </source>
</evidence>
<accession>Q86ZL7</accession>
<evidence type="ECO:0000256" key="5">
    <source>
        <dbReference type="SAM" id="Phobius"/>
    </source>
</evidence>
<feature type="transmembrane region" description="Helical" evidence="5">
    <location>
        <begin position="153"/>
        <end position="173"/>
    </location>
</feature>
<feature type="transmembrane region" description="Helical" evidence="5">
    <location>
        <begin position="223"/>
        <end position="242"/>
    </location>
</feature>
<dbReference type="GO" id="GO:0016020">
    <property type="term" value="C:membrane"/>
    <property type="evidence" value="ECO:0007669"/>
    <property type="project" value="UniProtKB-SubCell"/>
</dbReference>
<organism evidence="7">
    <name type="scientific">Podospora anserina</name>
    <name type="common">Pleurage anserina</name>
    <dbReference type="NCBI Taxonomy" id="2587412"/>
    <lineage>
        <taxon>Eukaryota</taxon>
        <taxon>Fungi</taxon>
        <taxon>Dikarya</taxon>
        <taxon>Ascomycota</taxon>
        <taxon>Pezizomycotina</taxon>
        <taxon>Sordariomycetes</taxon>
        <taxon>Sordariomycetidae</taxon>
        <taxon>Sordariales</taxon>
        <taxon>Podosporaceae</taxon>
        <taxon>Podospora</taxon>
    </lineage>
</organism>
<protein>
    <submittedName>
        <fullName evidence="7">Similar to a Valine/tyrosine/tryptophan amino-acid permease</fullName>
    </submittedName>
</protein>
<evidence type="ECO:0000256" key="3">
    <source>
        <dbReference type="ARBA" id="ARBA00022989"/>
    </source>
</evidence>
<dbReference type="PANTHER" id="PTHR43341">
    <property type="entry name" value="AMINO ACID PERMEASE"/>
    <property type="match status" value="1"/>
</dbReference>
<feature type="transmembrane region" description="Helical" evidence="5">
    <location>
        <begin position="179"/>
        <end position="202"/>
    </location>
</feature>
<keyword evidence="4 5" id="KW-0472">Membrane</keyword>
<dbReference type="PIRSF" id="PIRSF006060">
    <property type="entry name" value="AA_transporter"/>
    <property type="match status" value="1"/>
</dbReference>
<feature type="transmembrane region" description="Helical" evidence="5">
    <location>
        <begin position="277"/>
        <end position="297"/>
    </location>
</feature>
<evidence type="ECO:0000256" key="4">
    <source>
        <dbReference type="ARBA" id="ARBA00023136"/>
    </source>
</evidence>
<keyword evidence="3 5" id="KW-1133">Transmembrane helix</keyword>
<feature type="domain" description="Amino acid permease/ SLC12A" evidence="6">
    <location>
        <begin position="17"/>
        <end position="314"/>
    </location>
</feature>
<keyword evidence="2 5" id="KW-0812">Transmembrane</keyword>
<sequence>MVCALFLNRIGVEDLLIAGIGLFLGSGRSLASAGPGGAVLCYILMGTVQNYHLFCVICPDLLTVTSHRVKMTALMSVNAPVMEFPRRFMSRGVGFAVGWVYWFAYAVLAGEQLVAVSNAINSRWVRGLIMPCGYPCFRPMLMLPFKVFGELEYIFGCFKLMFIILLIMVGHSIEGSLGTLLGVWTTFTSVMSSYIGMDIVAATAAESRALSDVESMKMAARKINLRVITLYSLAMLPASFVVPMDHPFINGHSTSVGARSIFIIAVVEAGMPKVAHFFNAVFVFSAFTCGINSMYIATRVLHTLALRGQTGPEFITRRLRQCRSGVPS</sequence>
<evidence type="ECO:0000313" key="7">
    <source>
        <dbReference type="EMBL" id="CAD60690.1"/>
    </source>
</evidence>
<name>Q86ZL7_PODAS</name>
<dbReference type="EMBL" id="BX088700">
    <property type="protein sequence ID" value="CAD60690.1"/>
    <property type="molecule type" value="Genomic_DNA"/>
</dbReference>
<reference evidence="7" key="1">
    <citation type="submission" date="2003-01" db="EMBL/GenBank/DDBJ databases">
        <authorList>
            <person name="Genoscope"/>
        </authorList>
    </citation>
    <scope>NUCLEOTIDE SEQUENCE</scope>
</reference>
<dbReference type="GO" id="GO:0015171">
    <property type="term" value="F:amino acid transmembrane transporter activity"/>
    <property type="evidence" value="ECO:0007669"/>
    <property type="project" value="TreeGrafter"/>
</dbReference>
<dbReference type="InterPro" id="IPR050524">
    <property type="entry name" value="APC_YAT"/>
</dbReference>
<dbReference type="Gene3D" id="1.20.1740.10">
    <property type="entry name" value="Amino acid/polyamine transporter I"/>
    <property type="match status" value="1"/>
</dbReference>
<evidence type="ECO:0000259" key="6">
    <source>
        <dbReference type="Pfam" id="PF00324"/>
    </source>
</evidence>
<comment type="subcellular location">
    <subcellularLocation>
        <location evidence="1">Membrane</location>
        <topology evidence="1">Multi-pass membrane protein</topology>
    </subcellularLocation>
</comment>
<dbReference type="InterPro" id="IPR004841">
    <property type="entry name" value="AA-permease/SLC12A_dom"/>
</dbReference>
<dbReference type="AlphaFoldDB" id="Q86ZL7"/>
<evidence type="ECO:0000256" key="2">
    <source>
        <dbReference type="ARBA" id="ARBA00022692"/>
    </source>
</evidence>
<dbReference type="PANTHER" id="PTHR43341:SF35">
    <property type="entry name" value="ACID TRANSPORTER, PUTATIVE-RELATED"/>
    <property type="match status" value="1"/>
</dbReference>
<dbReference type="VEuPathDB" id="FungiDB:PODANS_5_5360"/>
<proteinExistence type="predicted"/>
<dbReference type="Pfam" id="PF00324">
    <property type="entry name" value="AA_permease"/>
    <property type="match status" value="1"/>
</dbReference>